<dbReference type="GO" id="GO:0008483">
    <property type="term" value="F:transaminase activity"/>
    <property type="evidence" value="ECO:0007669"/>
    <property type="project" value="UniProtKB-KW"/>
</dbReference>
<evidence type="ECO:0000256" key="3">
    <source>
        <dbReference type="ARBA" id="ARBA00022576"/>
    </source>
</evidence>
<dbReference type="Pfam" id="PF05225">
    <property type="entry name" value="HTH_psq"/>
    <property type="match status" value="1"/>
</dbReference>
<dbReference type="InterPro" id="IPR050596">
    <property type="entry name" value="AspAT/PAT-like"/>
</dbReference>
<dbReference type="Gene3D" id="1.10.10.60">
    <property type="entry name" value="Homeodomain-like"/>
    <property type="match status" value="1"/>
</dbReference>
<dbReference type="PROSITE" id="PS00105">
    <property type="entry name" value="AA_TRANSFER_CLASS_1"/>
    <property type="match status" value="1"/>
</dbReference>
<dbReference type="SUPFAM" id="SSF46689">
    <property type="entry name" value="Homeodomain-like"/>
    <property type="match status" value="1"/>
</dbReference>
<dbReference type="InterPro" id="IPR009057">
    <property type="entry name" value="Homeodomain-like_sf"/>
</dbReference>
<keyword evidence="10" id="KW-1185">Reference proteome</keyword>
<evidence type="ECO:0000256" key="2">
    <source>
        <dbReference type="ARBA" id="ARBA00007441"/>
    </source>
</evidence>
<dbReference type="InterPro" id="IPR015422">
    <property type="entry name" value="PyrdxlP-dep_Trfase_small"/>
</dbReference>
<dbReference type="InterPro" id="IPR015421">
    <property type="entry name" value="PyrdxlP-dep_Trfase_major"/>
</dbReference>
<sequence>MDKAAKADDQNMLDAVHAVVYGNMSIRLATKKYGVVRSTLQRRVHAMSKDGDGVSKVGDAASPKKEDAPSTPPQMALPPPVPLRTAAPEVVKGPYKVINCKVRTMQTAASSAIDELSNEMVRAGRPVFKLGLGQSPFPVPDCIVDELKSVEPSRLVLMTRRANAHQRDYLPVAGLAELRQDIATWATENLKLPYTKDDVLVGPGTKELLFVLQTVYYGDLLLPNPSCTSYAPQANIAGRNMIWLPTYAEDRWVLRPGVLEAQCAMDPYAPRILILNSPSNPTGCSYSDADLQAIAALAKKYRMLVVSDEIYSDLTYEPHISISKYYPEGTIVSGGLSKWCGAGGWRVGFWLFSASLNWLRQSMLVMASETYTSVASPIQYAARRAFVPGCPELSAYKQKCRRTLQVVAEWCTYQLHKMNIQVHPPQGGFHVFPCFRNYRQKLAARNILTDVEMCERLLADTGVAMLPGSYFGRAAHELYARIAFVDFKGEIAMYVIGSEGEYGVNDREGFIRSVCPNLWTAMELLGKWLQADEMQARQERNRSFLEAVERLGYAPQGMYADASPLELKDVDSLMRGSLEPVWLWVAQNVHAPGTMEMYRRNLLVARQEMTNGRAERQRKRDACAALKEKKAYLERTLAHLRSESQKDIAMLTSMEHQERTFCQEVRDRQRSQVLLHSQASELHTAQATLVMAVAESERLLVPQRAVPSTAGRNVVDQALDTLRRDCALQRDQLDPPVTNLVADVCQMCNGLAILEQLQHQPQAQLPHPDAERPAPAQDVDTLTSVHMLLQERQRHHIQQFVVTMKLRQETAKALSNATPALSPDLPAPLRALVKADEARAIALAVHSAVLQYEREVEAAIAEKAEVQSHIQAQVHEIQSFEDRFAAKTREISVAFRRNRALVCFVLDLHTQLLRFVQANVLEPFADRLTPLEQKVLALAAEERTSVTLPKPPVSLVDKISDPHDPWRRLAHSLDVPDYASVPTLLRALDGDGQLRLYEHVQRM</sequence>
<dbReference type="GO" id="GO:0030170">
    <property type="term" value="F:pyridoxal phosphate binding"/>
    <property type="evidence" value="ECO:0007669"/>
    <property type="project" value="InterPro"/>
</dbReference>
<comment type="cofactor">
    <cofactor evidence="1">
        <name>pyridoxal 5'-phosphate</name>
        <dbReference type="ChEBI" id="CHEBI:597326"/>
    </cofactor>
</comment>
<dbReference type="GO" id="GO:0051225">
    <property type="term" value="P:spindle assembly"/>
    <property type="evidence" value="ECO:0007669"/>
    <property type="project" value="InterPro"/>
</dbReference>
<dbReference type="SUPFAM" id="SSF53383">
    <property type="entry name" value="PLP-dependent transferases"/>
    <property type="match status" value="1"/>
</dbReference>
<dbReference type="GO" id="GO:0070652">
    <property type="term" value="C:HAUS complex"/>
    <property type="evidence" value="ECO:0007669"/>
    <property type="project" value="InterPro"/>
</dbReference>
<evidence type="ECO:0000256" key="1">
    <source>
        <dbReference type="ARBA" id="ARBA00001933"/>
    </source>
</evidence>
<dbReference type="Proteomes" id="UP000243579">
    <property type="component" value="Unassembled WGS sequence"/>
</dbReference>
<evidence type="ECO:0000259" key="7">
    <source>
        <dbReference type="Pfam" id="PF00155"/>
    </source>
</evidence>
<name>A0A1V9Z9B1_ACHHY</name>
<dbReference type="InterPro" id="IPR029131">
    <property type="entry name" value="HAUS5"/>
</dbReference>
<evidence type="ECO:0000313" key="9">
    <source>
        <dbReference type="EMBL" id="OQR94573.1"/>
    </source>
</evidence>
<evidence type="ECO:0000256" key="5">
    <source>
        <dbReference type="ARBA" id="ARBA00022898"/>
    </source>
</evidence>
<feature type="region of interest" description="Disordered" evidence="6">
    <location>
        <begin position="46"/>
        <end position="80"/>
    </location>
</feature>
<keyword evidence="5" id="KW-0663">Pyridoxal phosphate</keyword>
<comment type="similarity">
    <text evidence="2">Belongs to the class-I pyridoxal-phosphate-dependent aminotransferase family.</text>
</comment>
<proteinExistence type="inferred from homology"/>
<feature type="domain" description="Aminotransferase class I/classII large" evidence="7">
    <location>
        <begin position="126"/>
        <end position="473"/>
    </location>
</feature>
<dbReference type="GO" id="GO:0003677">
    <property type="term" value="F:DNA binding"/>
    <property type="evidence" value="ECO:0007669"/>
    <property type="project" value="InterPro"/>
</dbReference>
<dbReference type="AlphaFoldDB" id="A0A1V9Z9B1"/>
<dbReference type="InterPro" id="IPR004839">
    <property type="entry name" value="Aminotransferase_I/II_large"/>
</dbReference>
<dbReference type="InterPro" id="IPR007889">
    <property type="entry name" value="HTH_Psq"/>
</dbReference>
<dbReference type="GO" id="GO:0006520">
    <property type="term" value="P:amino acid metabolic process"/>
    <property type="evidence" value="ECO:0007669"/>
    <property type="project" value="InterPro"/>
</dbReference>
<dbReference type="Gene3D" id="3.90.1150.10">
    <property type="entry name" value="Aspartate Aminotransferase, domain 1"/>
    <property type="match status" value="1"/>
</dbReference>
<dbReference type="PANTHER" id="PTHR46383">
    <property type="entry name" value="ASPARTATE AMINOTRANSFERASE"/>
    <property type="match status" value="1"/>
</dbReference>
<dbReference type="OrthoDB" id="7042322at2759"/>
<organism evidence="9 10">
    <name type="scientific">Achlya hypogyna</name>
    <name type="common">Oomycete</name>
    <name type="synonym">Protoachlya hypogyna</name>
    <dbReference type="NCBI Taxonomy" id="1202772"/>
    <lineage>
        <taxon>Eukaryota</taxon>
        <taxon>Sar</taxon>
        <taxon>Stramenopiles</taxon>
        <taxon>Oomycota</taxon>
        <taxon>Saprolegniomycetes</taxon>
        <taxon>Saprolegniales</taxon>
        <taxon>Achlyaceae</taxon>
        <taxon>Achlya</taxon>
    </lineage>
</organism>
<gene>
    <name evidence="9" type="ORF">ACHHYP_01101</name>
</gene>
<keyword evidence="4 9" id="KW-0808">Transferase</keyword>
<dbReference type="STRING" id="1202772.A0A1V9Z9B1"/>
<comment type="caution">
    <text evidence="9">The sequence shown here is derived from an EMBL/GenBank/DDBJ whole genome shotgun (WGS) entry which is preliminary data.</text>
</comment>
<evidence type="ECO:0000256" key="4">
    <source>
        <dbReference type="ARBA" id="ARBA00022679"/>
    </source>
</evidence>
<accession>A0A1V9Z9B1</accession>
<dbReference type="CDD" id="cd00609">
    <property type="entry name" value="AAT_like"/>
    <property type="match status" value="1"/>
</dbReference>
<feature type="compositionally biased region" description="Pro residues" evidence="6">
    <location>
        <begin position="70"/>
        <end position="80"/>
    </location>
</feature>
<reference evidence="9 10" key="1">
    <citation type="journal article" date="2014" name="Genome Biol. Evol.">
        <title>The secreted proteins of Achlya hypogyna and Thraustotheca clavata identify the ancestral oomycete secretome and reveal gene acquisitions by horizontal gene transfer.</title>
        <authorList>
            <person name="Misner I."/>
            <person name="Blouin N."/>
            <person name="Leonard G."/>
            <person name="Richards T.A."/>
            <person name="Lane C.E."/>
        </authorList>
    </citation>
    <scope>NUCLEOTIDE SEQUENCE [LARGE SCALE GENOMIC DNA]</scope>
    <source>
        <strain evidence="9 10">ATCC 48635</strain>
    </source>
</reference>
<dbReference type="EMBL" id="JNBR01000358">
    <property type="protein sequence ID" value="OQR94573.1"/>
    <property type="molecule type" value="Genomic_DNA"/>
</dbReference>
<evidence type="ECO:0000313" key="10">
    <source>
        <dbReference type="Proteomes" id="UP000243579"/>
    </source>
</evidence>
<dbReference type="InterPro" id="IPR015424">
    <property type="entry name" value="PyrdxlP-dep_Trfase"/>
</dbReference>
<keyword evidence="3 9" id="KW-0032">Aminotransferase</keyword>
<protein>
    <submittedName>
        <fullName evidence="9">Aspartate aminotransferase</fullName>
    </submittedName>
</protein>
<evidence type="ECO:0000256" key="6">
    <source>
        <dbReference type="SAM" id="MobiDB-lite"/>
    </source>
</evidence>
<dbReference type="Gene3D" id="3.40.640.10">
    <property type="entry name" value="Type I PLP-dependent aspartate aminotransferase-like (Major domain)"/>
    <property type="match status" value="1"/>
</dbReference>
<dbReference type="PANTHER" id="PTHR46383:SF1">
    <property type="entry name" value="ASPARTATE AMINOTRANSFERASE"/>
    <property type="match status" value="1"/>
</dbReference>
<evidence type="ECO:0000259" key="8">
    <source>
        <dbReference type="Pfam" id="PF05225"/>
    </source>
</evidence>
<feature type="domain" description="HTH psq-type" evidence="8">
    <location>
        <begin position="11"/>
        <end position="44"/>
    </location>
</feature>
<dbReference type="Pfam" id="PF00155">
    <property type="entry name" value="Aminotran_1_2"/>
    <property type="match status" value="1"/>
</dbReference>
<dbReference type="Pfam" id="PF14817">
    <property type="entry name" value="HAUS5"/>
    <property type="match status" value="1"/>
</dbReference>
<dbReference type="InterPro" id="IPR004838">
    <property type="entry name" value="NHTrfase_class1_PyrdxlP-BS"/>
</dbReference>